<dbReference type="Pfam" id="PF21089">
    <property type="entry name" value="PKS_DH_N"/>
    <property type="match status" value="1"/>
</dbReference>
<dbReference type="InterPro" id="IPR036736">
    <property type="entry name" value="ACP-like_sf"/>
</dbReference>
<organism evidence="10 11">
    <name type="scientific">Planobispora takensis</name>
    <dbReference type="NCBI Taxonomy" id="1367882"/>
    <lineage>
        <taxon>Bacteria</taxon>
        <taxon>Bacillati</taxon>
        <taxon>Actinomycetota</taxon>
        <taxon>Actinomycetes</taxon>
        <taxon>Streptosporangiales</taxon>
        <taxon>Streptosporangiaceae</taxon>
        <taxon>Planobispora</taxon>
    </lineage>
</organism>
<sequence>MDTIRLEPVAVVGVGAIMPDAPDAAAFWANVKGGRYSISDVPAERWDPALYYDPDPKAPDKTYSRIGGWVREFPWDPLGWRLAVPPTVAAQLDDGQKWAISASRAALLDAGWPGWQVDPERVAVIIGNALGGEKHYRTNTRIELPEYLRRLREAPSFAALPEQVRQAVLRETATSYLAGYPPVTEDTMPGELANIIAGRVANLFDFRGPNFTTDAACASGLAAMASAVRGLQARDFDAVVTGGVDRNMGVAAFVKFCKIGALSATGTRPFDEGADGFVMGEGAALFVLKRLDDAERDGDRVYAVILGLAGSSDGRGKGITAPNPIGQRLAIERAWEGAGVDPAAATLLEAHGTSTRVGDATELGALSEVFTKAGARPGSIALGSVKSNIGHLKAAAGAAGVFKTVMSLHEGVLAPSLHFERPNPNVEWSAIPFRVCTGLREWPRPAGGARRAGVSAFGFGGTNFHLVLEEYLPGRYRTADAPRSFATAAQTATAQTATGRDPAAAGTAGATPAAHRPAPVTAEPRAPLRGAAVVAGSDEAEVVDRLGRLTAAPEPRPPDPAAAAAPIRVAIDYADAADLADKADKAITALRRDEPAVWRMLRSRGVFLGRGPAPEVAFLYTGQGSQYVNMLRELREREPVVAAAFEEADRVMTPLLGRPLTSYVFSDAGDLESLERQLLQTEITQPAVLTADLALTRLLEAYGVRPDMVMGHSLGEYGALVAAGALTFEAALEAVSARGHEMASLSLADNGAMAAVFGPLPEIEHIVAGTGGDVVVANINSTRQAVVGGATAAVEAVVETFRNAGMTATRIPVSHAFHTSIVAPAGEPLKDALRRLDIRPPAMPIVANVTGEFYPADADVDTMLDILGRQVASPVRFVTGLRTLYEAGARVFVEVGPKKALHGFAEDVLGSVHDDVLALYTNHPKNGDVASFNQALCGLYAAGLGFGSAPAVPGESALRVTVPGEGTTREAARAAHVSTGPVTPARPVSAARSPMTTENYTELGRLFARTLEQGLALYGGAADAPPSAEPVVVTGAALGLPGVERVFDDENLARILAGQQFIDTIPHRFRRAMVDRRITRLVKREAGDPTFETIDNEAEVIKLAARHAPLDVVAEFGVDADRDAALDAVTRLAIGAGFDALRDAGIPLVMRYKTTTVGTRLPDRWGLPEALRDDTGVVFASAFPGYDAFADELERYFTDRGRRDQLLALEAVRARMRGQEAATAEVERRIGELRHLLTAERYVFDRRFLFRCLSMGHSQFAEIIGARGPNTQVNAACASTTQAMCVAEDWIRTGRCRRVVIVSADDVTSDTLLPWVGSGFLASGAAATDDVVEEAATPFDRRRHGMIVGAGAAAIVIESAEAARERGLQPICEMLGAVTANSAFHGTRLDVEHIGRIMEQVMRQAESRGADRHELAPETVFVSHETYTPARGGSAAAEIHALRQTFGASADSVIITNTKGFTGHAMGAGVEDVVAIKSMETGIVPPVPNFKEPDPELGALNLSTGGAHPVRYALRLAAGFGSQIAMTLLRWTPMPDGRHRSPRELGYGYRIVDHAAWDRWLATVTGGPGARLEVVQRRLRVADGGAPGGTAEQVARTGAAGRTAQAAAAGGPAAGSMLTHEPPSPAHAPPAAPTFTGEVTPGPVSPQPPPAVPATAPAEQAVPPVVGGDPVAAAVVEIVSEMTGYPPELLEPDLDLEADLGVDTVKQAEIFAAVRERFGLERDPKLRLRDFPTLNHVVGWIRDRLAAAHPAAVPAGTGESAEPAGAAGSATREEAGPAAQAGEEETGRYPRRVPVPVLRPATQRCKETGVRLGHGTRVVVGMDTGGVGKALAGRLAKLGCEVLALDVACSEEEVNARADAWLADGAVHGVYWLPALDEEEAPEGMDPAGWREALRHRVRNLYALTRRLYGREPFLVAATRLGGYHGYDEAGALNRLGGAVTGFTKAYARELPGTLVKAVDFPAGRRTAALADALIEETLRDPGCVEVGHADGLRWTVGLAERPFGAGTEGTGTDAPGTGGLVLGPGTVFLVTGAAGGIVSAIVADLAEASGGVFHLLDLTHEPDPADPELRRYATDREGLKADLVVQIKQRGERPTPVLVERELAHYERLHAALEAVEAVRRAGGTPYYHQVDLTDSDAVGRVMDEVRKNSGHVDVLLHAAGLEISHSLADKRPEEFGLVFDVKSDGWFNVLHAAGDMPIGAAVLFSSVAGRFGNAGQSDYSAANDLLCKMAGGMRRTRPGTRALAIDWTAWGGVGMATRGSIPKIMEMAGIETLAPEVGVPWIRRELTVSGHSGEVVVAGALGVLGAERDESGGLDLTPGKTAEPGLETGPGTAAGPMADTVESYGVYTGLTVRTTLDPARQPFLNDHRIDGVAVLPGVMGVEAFTEAARLAAPGWRIVAVEDVDFLAPVKFYRDEPRTLSVRAVVGRDGDDLLARCALEAERLLPGSAEPQRTVHFTGAVRLTRSAPEQSAPQQRRPRPQEPATVMAAAEVYRLFFHGPAYRVVASAWSHDTGAAARMAPDLPPALKPPGVSTLTPPRLVELCLQTAALAEAADRGHLALPAHVDRITLHGGEGENADDGKDDRMAQALPAGGDRYDCAVLDADGRVLVEVEGYRGTPLPGGLPAGVLESLAPLSAPGGGTR</sequence>
<dbReference type="PANTHER" id="PTHR43775:SF51">
    <property type="entry name" value="INACTIVE PHENOLPHTHIOCEROL SYNTHESIS POLYKETIDE SYNTHASE TYPE I PKS1-RELATED"/>
    <property type="match status" value="1"/>
</dbReference>
<evidence type="ECO:0000313" key="10">
    <source>
        <dbReference type="EMBL" id="GII05555.1"/>
    </source>
</evidence>
<dbReference type="InterPro" id="IPR014043">
    <property type="entry name" value="Acyl_transferase_dom"/>
</dbReference>
<dbReference type="GO" id="GO:0004312">
    <property type="term" value="F:fatty acid synthase activity"/>
    <property type="evidence" value="ECO:0007669"/>
    <property type="project" value="TreeGrafter"/>
</dbReference>
<dbReference type="InterPro" id="IPR049900">
    <property type="entry name" value="PKS_mFAS_DH"/>
</dbReference>
<dbReference type="GO" id="GO:0005737">
    <property type="term" value="C:cytoplasm"/>
    <property type="evidence" value="ECO:0007669"/>
    <property type="project" value="TreeGrafter"/>
</dbReference>
<evidence type="ECO:0008006" key="12">
    <source>
        <dbReference type="Google" id="ProtNLM"/>
    </source>
</evidence>
<dbReference type="InterPro" id="IPR050091">
    <property type="entry name" value="PKS_NRPS_Biosynth_Enz"/>
</dbReference>
<dbReference type="InterPro" id="IPR042104">
    <property type="entry name" value="PKS_dehydratase_sf"/>
</dbReference>
<proteinExistence type="predicted"/>
<feature type="region of interest" description="Disordered" evidence="6">
    <location>
        <begin position="1752"/>
        <end position="1791"/>
    </location>
</feature>
<dbReference type="SUPFAM" id="SSF51735">
    <property type="entry name" value="NAD(P)-binding Rossmann-fold domains"/>
    <property type="match status" value="2"/>
</dbReference>
<comment type="caution">
    <text evidence="5">Lacks conserved residue(s) required for the propagation of feature annotation.</text>
</comment>
<dbReference type="Pfam" id="PF14765">
    <property type="entry name" value="PS-DH"/>
    <property type="match status" value="1"/>
</dbReference>
<feature type="compositionally biased region" description="Low complexity" evidence="6">
    <location>
        <begin position="1752"/>
        <end position="1781"/>
    </location>
</feature>
<dbReference type="PROSITE" id="PS00606">
    <property type="entry name" value="KS3_1"/>
    <property type="match status" value="2"/>
</dbReference>
<dbReference type="GO" id="GO:0071770">
    <property type="term" value="P:DIM/DIP cell wall layer assembly"/>
    <property type="evidence" value="ECO:0007669"/>
    <property type="project" value="TreeGrafter"/>
</dbReference>
<dbReference type="InterPro" id="IPR020841">
    <property type="entry name" value="PKS_Beta-ketoAc_synthase_dom"/>
</dbReference>
<dbReference type="InterPro" id="IPR016039">
    <property type="entry name" value="Thiolase-like"/>
</dbReference>
<feature type="domain" description="Ketosynthase family 3 (KS3)" evidence="8">
    <location>
        <begin position="6"/>
        <end position="470"/>
    </location>
</feature>
<dbReference type="Gene3D" id="3.40.47.10">
    <property type="match status" value="3"/>
</dbReference>
<dbReference type="InterPro" id="IPR036291">
    <property type="entry name" value="NAD(P)-bd_dom_sf"/>
</dbReference>
<dbReference type="SUPFAM" id="SSF52151">
    <property type="entry name" value="FabD/lysophospholipase-like"/>
    <property type="match status" value="1"/>
</dbReference>
<feature type="compositionally biased region" description="Low complexity" evidence="6">
    <location>
        <begin position="487"/>
        <end position="519"/>
    </location>
</feature>
<dbReference type="InterPro" id="IPR057326">
    <property type="entry name" value="KR_dom"/>
</dbReference>
<accession>A0A8J3T614</accession>
<dbReference type="Gene3D" id="3.40.366.10">
    <property type="entry name" value="Malonyl-Coenzyme A Acyl Carrier Protein, domain 2"/>
    <property type="match status" value="1"/>
</dbReference>
<feature type="region of interest" description="Disordered" evidence="6">
    <location>
        <begin position="2464"/>
        <end position="2484"/>
    </location>
</feature>
<dbReference type="SMART" id="SM00822">
    <property type="entry name" value="PKS_KR"/>
    <property type="match status" value="1"/>
</dbReference>
<feature type="region of interest" description="Disordered" evidence="6">
    <location>
        <begin position="1583"/>
        <end position="1656"/>
    </location>
</feature>
<dbReference type="SMART" id="SM00827">
    <property type="entry name" value="PKS_AT"/>
    <property type="match status" value="1"/>
</dbReference>
<feature type="region of interest" description="Disordered" evidence="6">
    <location>
        <begin position="487"/>
        <end position="521"/>
    </location>
</feature>
<dbReference type="SUPFAM" id="SSF55048">
    <property type="entry name" value="Probable ACP-binding domain of malonyl-CoA ACP transacylase"/>
    <property type="match status" value="1"/>
</dbReference>
<evidence type="ECO:0000259" key="7">
    <source>
        <dbReference type="PROSITE" id="PS50075"/>
    </source>
</evidence>
<dbReference type="InterPro" id="IPR032821">
    <property type="entry name" value="PKS_assoc"/>
</dbReference>
<dbReference type="Pfam" id="PF00550">
    <property type="entry name" value="PP-binding"/>
    <property type="match status" value="1"/>
</dbReference>
<name>A0A8J3T614_9ACTN</name>
<dbReference type="InterPro" id="IPR018201">
    <property type="entry name" value="Ketoacyl_synth_AS"/>
</dbReference>
<keyword evidence="1" id="KW-0596">Phosphopantetheine</keyword>
<evidence type="ECO:0000256" key="1">
    <source>
        <dbReference type="ARBA" id="ARBA00022450"/>
    </source>
</evidence>
<dbReference type="Proteomes" id="UP000634476">
    <property type="component" value="Unassembled WGS sequence"/>
</dbReference>
<dbReference type="InterPro" id="IPR014031">
    <property type="entry name" value="Ketoacyl_synth_C"/>
</dbReference>
<dbReference type="SUPFAM" id="SSF53901">
    <property type="entry name" value="Thiolase-like"/>
    <property type="match status" value="2"/>
</dbReference>
<dbReference type="Gene3D" id="3.40.50.720">
    <property type="entry name" value="NAD(P)-binding Rossmann-like Domain"/>
    <property type="match status" value="1"/>
</dbReference>
<dbReference type="SUPFAM" id="SSF47336">
    <property type="entry name" value="ACP-like"/>
    <property type="match status" value="1"/>
</dbReference>
<dbReference type="Pfam" id="PF16197">
    <property type="entry name" value="KAsynt_C_assoc"/>
    <property type="match status" value="1"/>
</dbReference>
<feature type="region of interest" description="C-terminal hotdog fold" evidence="5">
    <location>
        <begin position="2482"/>
        <end position="2627"/>
    </location>
</feature>
<evidence type="ECO:0000256" key="2">
    <source>
        <dbReference type="ARBA" id="ARBA00022553"/>
    </source>
</evidence>
<dbReference type="InterPro" id="IPR016036">
    <property type="entry name" value="Malonyl_transacylase_ACP-bd"/>
</dbReference>
<dbReference type="PROSITE" id="PS52004">
    <property type="entry name" value="KS3_2"/>
    <property type="match status" value="2"/>
</dbReference>
<evidence type="ECO:0000256" key="3">
    <source>
        <dbReference type="ARBA" id="ARBA00022679"/>
    </source>
</evidence>
<dbReference type="Pfam" id="PF08659">
    <property type="entry name" value="KR"/>
    <property type="match status" value="1"/>
</dbReference>
<dbReference type="RefSeq" id="WP_203879763.1">
    <property type="nucleotide sequence ID" value="NZ_BOOK01000071.1"/>
</dbReference>
<evidence type="ECO:0000256" key="5">
    <source>
        <dbReference type="PROSITE-ProRule" id="PRU01363"/>
    </source>
</evidence>
<dbReference type="PROSITE" id="PS52019">
    <property type="entry name" value="PKS_MFAS_DH"/>
    <property type="match status" value="1"/>
</dbReference>
<comment type="caution">
    <text evidence="10">The sequence shown here is derived from an EMBL/GenBank/DDBJ whole genome shotgun (WGS) entry which is preliminary data.</text>
</comment>
<dbReference type="GO" id="GO:0006633">
    <property type="term" value="P:fatty acid biosynthetic process"/>
    <property type="evidence" value="ECO:0007669"/>
    <property type="project" value="InterPro"/>
</dbReference>
<evidence type="ECO:0000259" key="8">
    <source>
        <dbReference type="PROSITE" id="PS52004"/>
    </source>
</evidence>
<feature type="compositionally biased region" description="Pro residues" evidence="6">
    <location>
        <begin position="1643"/>
        <end position="1652"/>
    </location>
</feature>
<dbReference type="Pfam" id="PF02801">
    <property type="entry name" value="Ketoacyl-synt_C"/>
    <property type="match status" value="2"/>
</dbReference>
<dbReference type="InterPro" id="IPR001227">
    <property type="entry name" value="Ac_transferase_dom_sf"/>
</dbReference>
<feature type="domain" description="Carrier" evidence="7">
    <location>
        <begin position="1666"/>
        <end position="1745"/>
    </location>
</feature>
<feature type="region of interest" description="Disordered" evidence="6">
    <location>
        <begin position="2311"/>
        <end position="2337"/>
    </location>
</feature>
<protein>
    <recommendedName>
        <fullName evidence="12">SDR family NAD(P)-dependent oxidoreductase</fullName>
    </recommendedName>
</protein>
<evidence type="ECO:0000313" key="11">
    <source>
        <dbReference type="Proteomes" id="UP000634476"/>
    </source>
</evidence>
<dbReference type="SMART" id="SM00826">
    <property type="entry name" value="PKS_DH"/>
    <property type="match status" value="1"/>
</dbReference>
<dbReference type="CDD" id="cd00833">
    <property type="entry name" value="PKS"/>
    <property type="match status" value="1"/>
</dbReference>
<dbReference type="InterPro" id="IPR016035">
    <property type="entry name" value="Acyl_Trfase/lysoPLipase"/>
</dbReference>
<gene>
    <name evidence="10" type="ORF">Pta02_75630</name>
</gene>
<keyword evidence="4" id="KW-0012">Acyltransferase</keyword>
<feature type="domain" description="PKS/mFAS DH" evidence="9">
    <location>
        <begin position="2337"/>
        <end position="2627"/>
    </location>
</feature>
<keyword evidence="2" id="KW-0597">Phosphoprotein</keyword>
<dbReference type="PANTHER" id="PTHR43775">
    <property type="entry name" value="FATTY ACID SYNTHASE"/>
    <property type="match status" value="1"/>
</dbReference>
<dbReference type="PROSITE" id="PS50075">
    <property type="entry name" value="CARRIER"/>
    <property type="match status" value="1"/>
</dbReference>
<dbReference type="InterPro" id="IPR020807">
    <property type="entry name" value="PKS_DH"/>
</dbReference>
<dbReference type="InterPro" id="IPR009081">
    <property type="entry name" value="PP-bd_ACP"/>
</dbReference>
<feature type="compositionally biased region" description="Pro residues" evidence="6">
    <location>
        <begin position="1622"/>
        <end position="1632"/>
    </location>
</feature>
<evidence type="ECO:0000259" key="9">
    <source>
        <dbReference type="PROSITE" id="PS52019"/>
    </source>
</evidence>
<dbReference type="Gene3D" id="1.10.1200.10">
    <property type="entry name" value="ACP-like"/>
    <property type="match status" value="1"/>
</dbReference>
<feature type="compositionally biased region" description="Low complexity" evidence="6">
    <location>
        <begin position="1595"/>
        <end position="1615"/>
    </location>
</feature>
<keyword evidence="3" id="KW-0808">Transferase</keyword>
<dbReference type="EMBL" id="BOOK01000071">
    <property type="protein sequence ID" value="GII05555.1"/>
    <property type="molecule type" value="Genomic_DNA"/>
</dbReference>
<dbReference type="InterPro" id="IPR013968">
    <property type="entry name" value="PKS_KR"/>
</dbReference>
<keyword evidence="11" id="KW-1185">Reference proteome</keyword>
<dbReference type="CDD" id="cd08953">
    <property type="entry name" value="KR_2_SDR_x"/>
    <property type="match status" value="1"/>
</dbReference>
<dbReference type="GO" id="GO:0004315">
    <property type="term" value="F:3-oxoacyl-[acyl-carrier-protein] synthase activity"/>
    <property type="evidence" value="ECO:0007669"/>
    <property type="project" value="InterPro"/>
</dbReference>
<feature type="region of interest" description="N-terminal hotdog fold" evidence="5">
    <location>
        <begin position="2337"/>
        <end position="2469"/>
    </location>
</feature>
<evidence type="ECO:0000256" key="6">
    <source>
        <dbReference type="SAM" id="MobiDB-lite"/>
    </source>
</evidence>
<dbReference type="Gene3D" id="3.10.129.110">
    <property type="entry name" value="Polyketide synthase dehydratase"/>
    <property type="match status" value="1"/>
</dbReference>
<dbReference type="InterPro" id="IPR014030">
    <property type="entry name" value="Ketoacyl_synth_N"/>
</dbReference>
<dbReference type="InterPro" id="IPR049552">
    <property type="entry name" value="PKS_DH_N"/>
</dbReference>
<feature type="domain" description="Ketosynthase family 3 (KS3)" evidence="8">
    <location>
        <begin position="1028"/>
        <end position="1531"/>
    </location>
</feature>
<dbReference type="GO" id="GO:0005886">
    <property type="term" value="C:plasma membrane"/>
    <property type="evidence" value="ECO:0007669"/>
    <property type="project" value="TreeGrafter"/>
</dbReference>
<reference evidence="10" key="1">
    <citation type="submission" date="2021-01" db="EMBL/GenBank/DDBJ databases">
        <title>Whole genome shotgun sequence of Planobispora takensis NBRC 109077.</title>
        <authorList>
            <person name="Komaki H."/>
            <person name="Tamura T."/>
        </authorList>
    </citation>
    <scope>NUCLEOTIDE SEQUENCE</scope>
    <source>
        <strain evidence="10">NBRC 109077</strain>
    </source>
</reference>
<dbReference type="Pfam" id="PF00109">
    <property type="entry name" value="ketoacyl-synt"/>
    <property type="match status" value="2"/>
</dbReference>
<dbReference type="InterPro" id="IPR049551">
    <property type="entry name" value="PKS_DH_C"/>
</dbReference>
<dbReference type="SMART" id="SM00825">
    <property type="entry name" value="PKS_KS"/>
    <property type="match status" value="1"/>
</dbReference>
<dbReference type="Pfam" id="PF00698">
    <property type="entry name" value="Acyl_transf_1"/>
    <property type="match status" value="1"/>
</dbReference>
<evidence type="ECO:0000256" key="4">
    <source>
        <dbReference type="ARBA" id="ARBA00023315"/>
    </source>
</evidence>